<name>A0A7Z0I1A7_9RHOB</name>
<dbReference type="Proteomes" id="UP000529417">
    <property type="component" value="Unassembled WGS sequence"/>
</dbReference>
<keyword evidence="1" id="KW-0436">Ligase</keyword>
<dbReference type="Pfam" id="PF12224">
    <property type="entry name" value="Amidoligase_2"/>
    <property type="match status" value="1"/>
</dbReference>
<gene>
    <name evidence="1" type="ORF">HUK65_14050</name>
</gene>
<dbReference type="GO" id="GO:0016874">
    <property type="term" value="F:ligase activity"/>
    <property type="evidence" value="ECO:0007669"/>
    <property type="project" value="UniProtKB-KW"/>
</dbReference>
<comment type="caution">
    <text evidence="1">The sequence shown here is derived from an EMBL/GenBank/DDBJ whole genome shotgun (WGS) entry which is preliminary data.</text>
</comment>
<accession>A0A7Z0I1A7</accession>
<evidence type="ECO:0000313" key="2">
    <source>
        <dbReference type="Proteomes" id="UP000529417"/>
    </source>
</evidence>
<reference evidence="1 2" key="1">
    <citation type="journal article" date="2000" name="Arch. Microbiol.">
        <title>Rhodobaca bogoriensis gen. nov. and sp. nov., an alkaliphilic purple nonsulfur bacterium from African Rift Valley soda lakes.</title>
        <authorList>
            <person name="Milford A.D."/>
            <person name="Achenbach L.A."/>
            <person name="Jung D.O."/>
            <person name="Madigan M.T."/>
        </authorList>
    </citation>
    <scope>NUCLEOTIDE SEQUENCE [LARGE SCALE GENOMIC DNA]</scope>
    <source>
        <strain evidence="1 2">2376</strain>
    </source>
</reference>
<proteinExistence type="predicted"/>
<keyword evidence="2" id="KW-1185">Reference proteome</keyword>
<dbReference type="EMBL" id="JACBXS010000033">
    <property type="protein sequence ID" value="NYS26112.1"/>
    <property type="molecule type" value="Genomic_DNA"/>
</dbReference>
<protein>
    <submittedName>
        <fullName evidence="1">Amidoligase family protein</fullName>
    </submittedName>
</protein>
<dbReference type="AlphaFoldDB" id="A0A7Z0I1A7"/>
<organism evidence="1 2">
    <name type="scientific">Rhabdonatronobacter sediminivivens</name>
    <dbReference type="NCBI Taxonomy" id="2743469"/>
    <lineage>
        <taxon>Bacteria</taxon>
        <taxon>Pseudomonadati</taxon>
        <taxon>Pseudomonadota</taxon>
        <taxon>Alphaproteobacteria</taxon>
        <taxon>Rhodobacterales</taxon>
        <taxon>Paracoccaceae</taxon>
        <taxon>Rhabdonatronobacter</taxon>
    </lineage>
</organism>
<dbReference type="InterPro" id="IPR022025">
    <property type="entry name" value="Amidoligase_2"/>
</dbReference>
<dbReference type="RefSeq" id="WP_179906909.1">
    <property type="nucleotide sequence ID" value="NZ_JACBXS010000033.1"/>
</dbReference>
<sequence>MPDLHACLPHDRFLPLPDHGTAPGAGRRVGVEVEFAGLDVAQAARVIARVCGGQLSAQDGREIQVRGSALGDIRVELDIALKRQWAEDLAAHLLGDLIPVEVITEPLPQGDLPRMADLMRQLVAAGALGTKAKLAYGFGIHFNIELPDDDGAALVAAARAFALCEDWLRAADPLDPARRVLPFVAPFPPALVAHLAGAGGWTPSDLARAMVEHAPSRHFGLDLLPALEHLCPGALAGIPEGHLKGGRPAFHYRLPEARLDWADWSLAYEWNRWVVVEHVAADPELLAALAADWVAQEADAPRGDGHDWPARVEALIARSGLPARMGLTGAAAVPGA</sequence>
<evidence type="ECO:0000313" key="1">
    <source>
        <dbReference type="EMBL" id="NYS26112.1"/>
    </source>
</evidence>